<reference evidence="3 4" key="1">
    <citation type="submission" date="2019-07" db="EMBL/GenBank/DDBJ databases">
        <title>Draft genome for Streptomyces benahoarensis MZ03-48.</title>
        <authorList>
            <person name="Gonzalez-Pimentel J.L."/>
        </authorList>
    </citation>
    <scope>NUCLEOTIDE SEQUENCE [LARGE SCALE GENOMIC DNA]</scope>
    <source>
        <strain evidence="3 4">MZ03-48</strain>
    </source>
</reference>
<evidence type="ECO:0000313" key="3">
    <source>
        <dbReference type="EMBL" id="TSB41567.1"/>
    </source>
</evidence>
<proteinExistence type="predicted"/>
<comment type="caution">
    <text evidence="3">The sequence shown here is derived from an EMBL/GenBank/DDBJ whole genome shotgun (WGS) entry which is preliminary data.</text>
</comment>
<sequence>MPANDPELPAQNQPAPPSEPPAPQPAETPLLSQHAFTVLLGAAAIGVAAGCVTFAQSHSPAGAVAAGGAAFLLSVPALHKLIG</sequence>
<dbReference type="Proteomes" id="UP000320888">
    <property type="component" value="Unassembled WGS sequence"/>
</dbReference>
<dbReference type="AlphaFoldDB" id="A0A553ZJK2"/>
<keyword evidence="2" id="KW-1133">Transmembrane helix</keyword>
<evidence type="ECO:0000313" key="4">
    <source>
        <dbReference type="Proteomes" id="UP000320888"/>
    </source>
</evidence>
<feature type="region of interest" description="Disordered" evidence="1">
    <location>
        <begin position="1"/>
        <end position="30"/>
    </location>
</feature>
<organism evidence="3 4">
    <name type="scientific">Streptomyces benahoarensis</name>
    <dbReference type="NCBI Taxonomy" id="2595054"/>
    <lineage>
        <taxon>Bacteria</taxon>
        <taxon>Bacillati</taxon>
        <taxon>Actinomycetota</taxon>
        <taxon>Actinomycetes</taxon>
        <taxon>Kitasatosporales</taxon>
        <taxon>Streptomycetaceae</taxon>
        <taxon>Streptomyces</taxon>
    </lineage>
</organism>
<evidence type="ECO:0000256" key="1">
    <source>
        <dbReference type="SAM" id="MobiDB-lite"/>
    </source>
</evidence>
<keyword evidence="2" id="KW-0812">Transmembrane</keyword>
<gene>
    <name evidence="3" type="ORF">FNZ23_12460</name>
</gene>
<accession>A0A553ZJK2</accession>
<protein>
    <submittedName>
        <fullName evidence="3">Uncharacterized protein</fullName>
    </submittedName>
</protein>
<feature type="transmembrane region" description="Helical" evidence="2">
    <location>
        <begin position="35"/>
        <end position="55"/>
    </location>
</feature>
<feature type="transmembrane region" description="Helical" evidence="2">
    <location>
        <begin position="62"/>
        <end position="82"/>
    </location>
</feature>
<dbReference type="RefSeq" id="WP_143942582.1">
    <property type="nucleotide sequence ID" value="NZ_VKLS01000118.1"/>
</dbReference>
<keyword evidence="4" id="KW-1185">Reference proteome</keyword>
<feature type="compositionally biased region" description="Pro residues" evidence="1">
    <location>
        <begin position="14"/>
        <end position="26"/>
    </location>
</feature>
<dbReference type="EMBL" id="VKLS01000118">
    <property type="protein sequence ID" value="TSB41567.1"/>
    <property type="molecule type" value="Genomic_DNA"/>
</dbReference>
<keyword evidence="2" id="KW-0472">Membrane</keyword>
<name>A0A553ZJK2_9ACTN</name>
<evidence type="ECO:0000256" key="2">
    <source>
        <dbReference type="SAM" id="Phobius"/>
    </source>
</evidence>